<comment type="caution">
    <text evidence="2">The sequence shown here is derived from an EMBL/GenBank/DDBJ whole genome shotgun (WGS) entry which is preliminary data.</text>
</comment>
<dbReference type="InterPro" id="IPR013216">
    <property type="entry name" value="Methyltransf_11"/>
</dbReference>
<organism evidence="2 3">
    <name type="scientific">Cryptolaemus montrouzieri</name>
    <dbReference type="NCBI Taxonomy" id="559131"/>
    <lineage>
        <taxon>Eukaryota</taxon>
        <taxon>Metazoa</taxon>
        <taxon>Ecdysozoa</taxon>
        <taxon>Arthropoda</taxon>
        <taxon>Hexapoda</taxon>
        <taxon>Insecta</taxon>
        <taxon>Pterygota</taxon>
        <taxon>Neoptera</taxon>
        <taxon>Endopterygota</taxon>
        <taxon>Coleoptera</taxon>
        <taxon>Polyphaga</taxon>
        <taxon>Cucujiformia</taxon>
        <taxon>Coccinelloidea</taxon>
        <taxon>Coccinellidae</taxon>
        <taxon>Scymninae</taxon>
        <taxon>Scymnini</taxon>
        <taxon>Cryptolaemus</taxon>
    </lineage>
</organism>
<protein>
    <recommendedName>
        <fullName evidence="1">Methyltransferase type 11 domain-containing protein</fullName>
    </recommendedName>
</protein>
<dbReference type="CDD" id="cd02440">
    <property type="entry name" value="AdoMet_MTases"/>
    <property type="match status" value="1"/>
</dbReference>
<dbReference type="Gene3D" id="3.40.50.150">
    <property type="entry name" value="Vaccinia Virus protein VP39"/>
    <property type="match status" value="1"/>
</dbReference>
<evidence type="ECO:0000313" key="2">
    <source>
        <dbReference type="EMBL" id="KAL3281346.1"/>
    </source>
</evidence>
<reference evidence="2 3" key="1">
    <citation type="journal article" date="2021" name="BMC Biol.">
        <title>Horizontally acquired antibacterial genes associated with adaptive radiation of ladybird beetles.</title>
        <authorList>
            <person name="Li H.S."/>
            <person name="Tang X.F."/>
            <person name="Huang Y.H."/>
            <person name="Xu Z.Y."/>
            <person name="Chen M.L."/>
            <person name="Du X.Y."/>
            <person name="Qiu B.Y."/>
            <person name="Chen P.T."/>
            <person name="Zhang W."/>
            <person name="Slipinski A."/>
            <person name="Escalona H.E."/>
            <person name="Waterhouse R.M."/>
            <person name="Zwick A."/>
            <person name="Pang H."/>
        </authorList>
    </citation>
    <scope>NUCLEOTIDE SEQUENCE [LARGE SCALE GENOMIC DNA]</scope>
    <source>
        <strain evidence="2">SYSU2018</strain>
    </source>
</reference>
<feature type="domain" description="Methyltransferase type 11" evidence="1">
    <location>
        <begin position="2"/>
        <end position="102"/>
    </location>
</feature>
<dbReference type="InterPro" id="IPR029063">
    <property type="entry name" value="SAM-dependent_MTases_sf"/>
</dbReference>
<dbReference type="EMBL" id="JABFTP020000144">
    <property type="protein sequence ID" value="KAL3281346.1"/>
    <property type="molecule type" value="Genomic_DNA"/>
</dbReference>
<dbReference type="PANTHER" id="PTHR43861">
    <property type="entry name" value="TRANS-ACONITATE 2-METHYLTRANSFERASE-RELATED"/>
    <property type="match status" value="1"/>
</dbReference>
<evidence type="ECO:0000259" key="1">
    <source>
        <dbReference type="Pfam" id="PF08241"/>
    </source>
</evidence>
<sequence length="243" mass="28534">MDIGCGSGEVSLKVLHPLLPKNLVKLTGIDNDISMIERCEHLDVESNISFQLMDISSKNLPEEMKRSYDVLFSSYCFTGVRNLRQGLRNSYDILKPDGELLFVFMYKKNYLFSTYRKMSRLHLWKTLLEEYANFVPHFCEDNPELKLKELFEEAGLSILRYEFRSNLNLESTAKAILEVYKSLDTIHPRIPKDKRLLYMEDFNRIFSEETGINVMDETKLEEVIQMNFPTVIVHAKREDVKRK</sequence>
<proteinExistence type="predicted"/>
<dbReference type="AlphaFoldDB" id="A0ABD2NRJ4"/>
<dbReference type="SUPFAM" id="SSF53335">
    <property type="entry name" value="S-adenosyl-L-methionine-dependent methyltransferases"/>
    <property type="match status" value="1"/>
</dbReference>
<dbReference type="Pfam" id="PF08241">
    <property type="entry name" value="Methyltransf_11"/>
    <property type="match status" value="1"/>
</dbReference>
<evidence type="ECO:0000313" key="3">
    <source>
        <dbReference type="Proteomes" id="UP001516400"/>
    </source>
</evidence>
<dbReference type="Proteomes" id="UP001516400">
    <property type="component" value="Unassembled WGS sequence"/>
</dbReference>
<accession>A0ABD2NRJ4</accession>
<dbReference type="PANTHER" id="PTHR43861:SF1">
    <property type="entry name" value="TRANS-ACONITATE 2-METHYLTRANSFERASE"/>
    <property type="match status" value="1"/>
</dbReference>
<name>A0ABD2NRJ4_9CUCU</name>
<gene>
    <name evidence="2" type="ORF">HHI36_004558</name>
</gene>
<keyword evidence="3" id="KW-1185">Reference proteome</keyword>